<evidence type="ECO:0000313" key="3">
    <source>
        <dbReference type="Proteomes" id="UP000499080"/>
    </source>
</evidence>
<comment type="caution">
    <text evidence="2">The sequence shown here is derived from an EMBL/GenBank/DDBJ whole genome shotgun (WGS) entry which is preliminary data.</text>
</comment>
<feature type="compositionally biased region" description="Polar residues" evidence="1">
    <location>
        <begin position="75"/>
        <end position="86"/>
    </location>
</feature>
<proteinExistence type="predicted"/>
<reference evidence="2 3" key="1">
    <citation type="journal article" date="2019" name="Sci. Rep.">
        <title>Orb-weaving spider Araneus ventricosus genome elucidates the spidroin gene catalogue.</title>
        <authorList>
            <person name="Kono N."/>
            <person name="Nakamura H."/>
            <person name="Ohtoshi R."/>
            <person name="Moran D.A.P."/>
            <person name="Shinohara A."/>
            <person name="Yoshida Y."/>
            <person name="Fujiwara M."/>
            <person name="Mori M."/>
            <person name="Tomita M."/>
            <person name="Arakawa K."/>
        </authorList>
    </citation>
    <scope>NUCLEOTIDE SEQUENCE [LARGE SCALE GENOMIC DNA]</scope>
</reference>
<dbReference type="AlphaFoldDB" id="A0A4Y2WTI8"/>
<dbReference type="EMBL" id="BGPR01064455">
    <property type="protein sequence ID" value="GBO39422.1"/>
    <property type="molecule type" value="Genomic_DNA"/>
</dbReference>
<evidence type="ECO:0000313" key="2">
    <source>
        <dbReference type="EMBL" id="GBO39422.1"/>
    </source>
</evidence>
<gene>
    <name evidence="2" type="ORF">AVEN_35449_1</name>
</gene>
<organism evidence="2 3">
    <name type="scientific">Araneus ventricosus</name>
    <name type="common">Orbweaver spider</name>
    <name type="synonym">Epeira ventricosa</name>
    <dbReference type="NCBI Taxonomy" id="182803"/>
    <lineage>
        <taxon>Eukaryota</taxon>
        <taxon>Metazoa</taxon>
        <taxon>Ecdysozoa</taxon>
        <taxon>Arthropoda</taxon>
        <taxon>Chelicerata</taxon>
        <taxon>Arachnida</taxon>
        <taxon>Araneae</taxon>
        <taxon>Araneomorphae</taxon>
        <taxon>Entelegynae</taxon>
        <taxon>Araneoidea</taxon>
        <taxon>Araneidae</taxon>
        <taxon>Araneus</taxon>
    </lineage>
</organism>
<protein>
    <submittedName>
        <fullName evidence="2">Uncharacterized protein</fullName>
    </submittedName>
</protein>
<sequence length="86" mass="9439">MSVKDSVRVRSNISLGGHITLHVFLDGTVTAETYRKAVFDTHLIACNPCNYKREAQSVDHGRSSPAAQMPRQVSGHESQSSTLEIL</sequence>
<keyword evidence="3" id="KW-1185">Reference proteome</keyword>
<name>A0A4Y2WTI8_ARAVE</name>
<dbReference type="Proteomes" id="UP000499080">
    <property type="component" value="Unassembled WGS sequence"/>
</dbReference>
<feature type="region of interest" description="Disordered" evidence="1">
    <location>
        <begin position="56"/>
        <end position="86"/>
    </location>
</feature>
<accession>A0A4Y2WTI8</accession>
<evidence type="ECO:0000256" key="1">
    <source>
        <dbReference type="SAM" id="MobiDB-lite"/>
    </source>
</evidence>